<organism evidence="2 3">
    <name type="scientific">Nocardioides humilatus</name>
    <dbReference type="NCBI Taxonomy" id="2607660"/>
    <lineage>
        <taxon>Bacteria</taxon>
        <taxon>Bacillati</taxon>
        <taxon>Actinomycetota</taxon>
        <taxon>Actinomycetes</taxon>
        <taxon>Propionibacteriales</taxon>
        <taxon>Nocardioidaceae</taxon>
        <taxon>Nocardioides</taxon>
    </lineage>
</organism>
<protein>
    <submittedName>
        <fullName evidence="2">Uncharacterized protein</fullName>
    </submittedName>
</protein>
<dbReference type="RefSeq" id="WP_149729740.1">
    <property type="nucleotide sequence ID" value="NZ_VUJV01000006.1"/>
</dbReference>
<reference evidence="2 3" key="1">
    <citation type="submission" date="2019-09" db="EMBL/GenBank/DDBJ databases">
        <title>Nocardioides panacisoli sp. nov., isolated from the soil of a ginseng field.</title>
        <authorList>
            <person name="Cho C."/>
        </authorList>
    </citation>
    <scope>NUCLEOTIDE SEQUENCE [LARGE SCALE GENOMIC DNA]</scope>
    <source>
        <strain evidence="2 3">BN130099</strain>
    </source>
</reference>
<dbReference type="EMBL" id="VUJV01000006">
    <property type="protein sequence ID" value="KAA1417070.1"/>
    <property type="molecule type" value="Genomic_DNA"/>
</dbReference>
<keyword evidence="1" id="KW-0472">Membrane</keyword>
<accession>A0A5B1LBC5</accession>
<feature type="transmembrane region" description="Helical" evidence="1">
    <location>
        <begin position="45"/>
        <end position="63"/>
    </location>
</feature>
<keyword evidence="1" id="KW-0812">Transmembrane</keyword>
<sequence length="85" mass="9321">MWKQVPARLQSGIWVLLLVAWLAGAIAITVWVVQATGIEVRRKGAVGLVALIYVLPIGVAVAVDELVIRRIKYGPPVPGRRKRID</sequence>
<evidence type="ECO:0000313" key="3">
    <source>
        <dbReference type="Proteomes" id="UP000325003"/>
    </source>
</evidence>
<comment type="caution">
    <text evidence="2">The sequence shown here is derived from an EMBL/GenBank/DDBJ whole genome shotgun (WGS) entry which is preliminary data.</text>
</comment>
<keyword evidence="1" id="KW-1133">Transmembrane helix</keyword>
<keyword evidence="3" id="KW-1185">Reference proteome</keyword>
<feature type="transmembrane region" description="Helical" evidence="1">
    <location>
        <begin position="12"/>
        <end position="33"/>
    </location>
</feature>
<gene>
    <name evidence="2" type="ORF">F0U44_18025</name>
</gene>
<proteinExistence type="predicted"/>
<dbReference type="AlphaFoldDB" id="A0A5B1LBC5"/>
<evidence type="ECO:0000313" key="2">
    <source>
        <dbReference type="EMBL" id="KAA1417070.1"/>
    </source>
</evidence>
<name>A0A5B1LBC5_9ACTN</name>
<evidence type="ECO:0000256" key="1">
    <source>
        <dbReference type="SAM" id="Phobius"/>
    </source>
</evidence>
<reference evidence="2 3" key="2">
    <citation type="submission" date="2019-09" db="EMBL/GenBank/DDBJ databases">
        <authorList>
            <person name="Jin C."/>
        </authorList>
    </citation>
    <scope>NUCLEOTIDE SEQUENCE [LARGE SCALE GENOMIC DNA]</scope>
    <source>
        <strain evidence="2 3">BN130099</strain>
    </source>
</reference>
<dbReference type="Proteomes" id="UP000325003">
    <property type="component" value="Unassembled WGS sequence"/>
</dbReference>